<accession>A0A2T5VET6</accession>
<gene>
    <name evidence="2" type="ORF">C8N35_101303</name>
</gene>
<organism evidence="2 3">
    <name type="scientific">Breoghania corrubedonensis</name>
    <dbReference type="NCBI Taxonomy" id="665038"/>
    <lineage>
        <taxon>Bacteria</taxon>
        <taxon>Pseudomonadati</taxon>
        <taxon>Pseudomonadota</taxon>
        <taxon>Alphaproteobacteria</taxon>
        <taxon>Hyphomicrobiales</taxon>
        <taxon>Stappiaceae</taxon>
        <taxon>Breoghania</taxon>
    </lineage>
</organism>
<dbReference type="Proteomes" id="UP000244081">
    <property type="component" value="Unassembled WGS sequence"/>
</dbReference>
<comment type="caution">
    <text evidence="2">The sequence shown here is derived from an EMBL/GenBank/DDBJ whole genome shotgun (WGS) entry which is preliminary data.</text>
</comment>
<feature type="transmembrane region" description="Helical" evidence="1">
    <location>
        <begin position="21"/>
        <end position="40"/>
    </location>
</feature>
<sequence>MSDDRIVLSPEQKKRRRTRSIAIAVVLAALVVLFYAVTIAKMSVNLEGVGG</sequence>
<evidence type="ECO:0000313" key="2">
    <source>
        <dbReference type="EMBL" id="PTW62263.1"/>
    </source>
</evidence>
<evidence type="ECO:0008006" key="4">
    <source>
        <dbReference type="Google" id="ProtNLM"/>
    </source>
</evidence>
<keyword evidence="1" id="KW-0812">Transmembrane</keyword>
<name>A0A2T5VET6_9HYPH</name>
<reference evidence="2 3" key="1">
    <citation type="submission" date="2018-04" db="EMBL/GenBank/DDBJ databases">
        <title>Genomic Encyclopedia of Archaeal and Bacterial Type Strains, Phase II (KMG-II): from individual species to whole genera.</title>
        <authorList>
            <person name="Goeker M."/>
        </authorList>
    </citation>
    <scope>NUCLEOTIDE SEQUENCE [LARGE SCALE GENOMIC DNA]</scope>
    <source>
        <strain evidence="2 3">DSM 23382</strain>
    </source>
</reference>
<dbReference type="RefSeq" id="WP_170121986.1">
    <property type="nucleotide sequence ID" value="NZ_QAYG01000001.1"/>
</dbReference>
<protein>
    <recommendedName>
        <fullName evidence="4">Protoheme IX farnesyltransferase</fullName>
    </recommendedName>
</protein>
<proteinExistence type="predicted"/>
<dbReference type="EMBL" id="QAYG01000001">
    <property type="protein sequence ID" value="PTW62263.1"/>
    <property type="molecule type" value="Genomic_DNA"/>
</dbReference>
<dbReference type="AlphaFoldDB" id="A0A2T5VET6"/>
<keyword evidence="1" id="KW-0472">Membrane</keyword>
<keyword evidence="1" id="KW-1133">Transmembrane helix</keyword>
<keyword evidence="3" id="KW-1185">Reference proteome</keyword>
<evidence type="ECO:0000313" key="3">
    <source>
        <dbReference type="Proteomes" id="UP000244081"/>
    </source>
</evidence>
<evidence type="ECO:0000256" key="1">
    <source>
        <dbReference type="SAM" id="Phobius"/>
    </source>
</evidence>